<dbReference type="GO" id="GO:0005506">
    <property type="term" value="F:iron ion binding"/>
    <property type="evidence" value="ECO:0007669"/>
    <property type="project" value="InterPro"/>
</dbReference>
<dbReference type="SUPFAM" id="SSF48264">
    <property type="entry name" value="Cytochrome P450"/>
    <property type="match status" value="1"/>
</dbReference>
<evidence type="ECO:0000256" key="9">
    <source>
        <dbReference type="RuleBase" id="RU000461"/>
    </source>
</evidence>
<evidence type="ECO:0000256" key="8">
    <source>
        <dbReference type="PIRSR" id="PIRSR602403-1"/>
    </source>
</evidence>
<evidence type="ECO:0000256" key="2">
    <source>
        <dbReference type="ARBA" id="ARBA00010617"/>
    </source>
</evidence>
<dbReference type="GO" id="GO:0020037">
    <property type="term" value="F:heme binding"/>
    <property type="evidence" value="ECO:0007669"/>
    <property type="project" value="InterPro"/>
</dbReference>
<evidence type="ECO:0000313" key="11">
    <source>
        <dbReference type="Proteomes" id="UP000520767"/>
    </source>
</evidence>
<comment type="cofactor">
    <cofactor evidence="1 8">
        <name>heme</name>
        <dbReference type="ChEBI" id="CHEBI:30413"/>
    </cofactor>
</comment>
<evidence type="ECO:0000256" key="1">
    <source>
        <dbReference type="ARBA" id="ARBA00001971"/>
    </source>
</evidence>
<keyword evidence="6 8" id="KW-0408">Iron</keyword>
<dbReference type="InterPro" id="IPR002403">
    <property type="entry name" value="Cyt_P450_E_grp-IV"/>
</dbReference>
<dbReference type="PRINTS" id="PR00385">
    <property type="entry name" value="P450"/>
</dbReference>
<keyword evidence="3 8" id="KW-0349">Heme</keyword>
<organism evidence="10 11">
    <name type="scientific">Actinophytocola algeriensis</name>
    <dbReference type="NCBI Taxonomy" id="1768010"/>
    <lineage>
        <taxon>Bacteria</taxon>
        <taxon>Bacillati</taxon>
        <taxon>Actinomycetota</taxon>
        <taxon>Actinomycetes</taxon>
        <taxon>Pseudonocardiales</taxon>
        <taxon>Pseudonocardiaceae</taxon>
    </lineage>
</organism>
<evidence type="ECO:0000256" key="5">
    <source>
        <dbReference type="ARBA" id="ARBA00023002"/>
    </source>
</evidence>
<dbReference type="PRINTS" id="PR00465">
    <property type="entry name" value="EP450IV"/>
</dbReference>
<dbReference type="PANTHER" id="PTHR24286">
    <property type="entry name" value="CYTOCHROME P450 26"/>
    <property type="match status" value="1"/>
</dbReference>
<dbReference type="GO" id="GO:0004497">
    <property type="term" value="F:monooxygenase activity"/>
    <property type="evidence" value="ECO:0007669"/>
    <property type="project" value="UniProtKB-KW"/>
</dbReference>
<evidence type="ECO:0000256" key="7">
    <source>
        <dbReference type="ARBA" id="ARBA00023033"/>
    </source>
</evidence>
<dbReference type="PROSITE" id="PS00086">
    <property type="entry name" value="CYTOCHROME_P450"/>
    <property type="match status" value="1"/>
</dbReference>
<protein>
    <submittedName>
        <fullName evidence="10">Cytochrome P450</fullName>
    </submittedName>
</protein>
<evidence type="ECO:0000256" key="4">
    <source>
        <dbReference type="ARBA" id="ARBA00022723"/>
    </source>
</evidence>
<accession>A0A7W7QDK1</accession>
<keyword evidence="7 9" id="KW-0503">Monooxygenase</keyword>
<reference evidence="10 11" key="1">
    <citation type="submission" date="2020-08" db="EMBL/GenBank/DDBJ databases">
        <title>Genomic Encyclopedia of Type Strains, Phase III (KMG-III): the genomes of soil and plant-associated and newly described type strains.</title>
        <authorList>
            <person name="Whitman W."/>
        </authorList>
    </citation>
    <scope>NUCLEOTIDE SEQUENCE [LARGE SCALE GENOMIC DNA]</scope>
    <source>
        <strain evidence="10 11">CECT 8960</strain>
    </source>
</reference>
<dbReference type="EMBL" id="JACHJQ010000010">
    <property type="protein sequence ID" value="MBB4911632.1"/>
    <property type="molecule type" value="Genomic_DNA"/>
</dbReference>
<name>A0A7W7QDK1_9PSEU</name>
<sequence length="477" mass="52526">MDTRRRNVATENARLVEVDTSHWFDALLERAPLRADVLAEPPSGSGLKPVMGDRGIPFVGLGINTVRHGPAFQMQLMRRHGPVAWWQAFGRKVVAASGPDAVHEVLTNKNRAFASGWPDIIGPWFDGGLLAMNSSAHLTDRRLMQAAYGEDALAGYLRQMAADADAYVARWPVEHRFPAVPALRTLSGQMTAMALLGVPYDTEGRDIMTAVEQCIRAETALVRLRVPGTQWHRAHRARRALIAHLADEVPAARSRAGADFLSVLSRVGGTDGFTTEQIAHHMLFTLIASHDTTTTAAFAAVYFLGKHPEWQRRARAESVARAGLPYGVDRLRGLDTLELVVKESIRLVSPSPIAMRVTTRDTDILGHFVPAGHLVSVCTAVNQLLPDQWPEPHRFDPERFSGPGGEDRAHRLTWLPFGAGVHKCIGMHFGMAKVKATLDALLRRFEWTFPAAYEAPWRFTSLPAPADGLPIVLRETA</sequence>
<dbReference type="AlphaFoldDB" id="A0A7W7QDK1"/>
<comment type="similarity">
    <text evidence="2 9">Belongs to the cytochrome P450 family.</text>
</comment>
<keyword evidence="5 9" id="KW-0560">Oxidoreductase</keyword>
<dbReference type="InterPro" id="IPR036396">
    <property type="entry name" value="Cyt_P450_sf"/>
</dbReference>
<dbReference type="Proteomes" id="UP000520767">
    <property type="component" value="Unassembled WGS sequence"/>
</dbReference>
<evidence type="ECO:0000313" key="10">
    <source>
        <dbReference type="EMBL" id="MBB4911632.1"/>
    </source>
</evidence>
<evidence type="ECO:0000256" key="3">
    <source>
        <dbReference type="ARBA" id="ARBA00022617"/>
    </source>
</evidence>
<dbReference type="GO" id="GO:0016705">
    <property type="term" value="F:oxidoreductase activity, acting on paired donors, with incorporation or reduction of molecular oxygen"/>
    <property type="evidence" value="ECO:0007669"/>
    <property type="project" value="InterPro"/>
</dbReference>
<dbReference type="RefSeq" id="WP_221464831.1">
    <property type="nucleotide sequence ID" value="NZ_JACHJQ010000010.1"/>
</dbReference>
<dbReference type="Pfam" id="PF00067">
    <property type="entry name" value="p450"/>
    <property type="match status" value="1"/>
</dbReference>
<dbReference type="InterPro" id="IPR017972">
    <property type="entry name" value="Cyt_P450_CS"/>
</dbReference>
<dbReference type="PANTHER" id="PTHR24286:SF24">
    <property type="entry name" value="LANOSTEROL 14-ALPHA DEMETHYLASE"/>
    <property type="match status" value="1"/>
</dbReference>
<dbReference type="InterPro" id="IPR001128">
    <property type="entry name" value="Cyt_P450"/>
</dbReference>
<dbReference type="GO" id="GO:0016125">
    <property type="term" value="P:sterol metabolic process"/>
    <property type="evidence" value="ECO:0007669"/>
    <property type="project" value="TreeGrafter"/>
</dbReference>
<proteinExistence type="inferred from homology"/>
<comment type="caution">
    <text evidence="10">The sequence shown here is derived from an EMBL/GenBank/DDBJ whole genome shotgun (WGS) entry which is preliminary data.</text>
</comment>
<keyword evidence="4 8" id="KW-0479">Metal-binding</keyword>
<keyword evidence="11" id="KW-1185">Reference proteome</keyword>
<gene>
    <name evidence="10" type="ORF">FHR82_007902</name>
</gene>
<dbReference type="Gene3D" id="1.10.630.10">
    <property type="entry name" value="Cytochrome P450"/>
    <property type="match status" value="1"/>
</dbReference>
<feature type="binding site" description="axial binding residue" evidence="8">
    <location>
        <position position="424"/>
    </location>
    <ligand>
        <name>heme</name>
        <dbReference type="ChEBI" id="CHEBI:30413"/>
    </ligand>
    <ligandPart>
        <name>Fe</name>
        <dbReference type="ChEBI" id="CHEBI:18248"/>
    </ligandPart>
</feature>
<evidence type="ECO:0000256" key="6">
    <source>
        <dbReference type="ARBA" id="ARBA00023004"/>
    </source>
</evidence>